<dbReference type="EMBL" id="DF237140">
    <property type="protein sequence ID" value="GAQ84487.1"/>
    <property type="molecule type" value="Genomic_DNA"/>
</dbReference>
<sequence length="797" mass="83881">MTSLRGSEAQRPARGSQFDPRGVTHVPIGVFDTVDTLKTFVEAEGGFSPGFASYGVSVWAYLPGGGLVAPTMDKVKVDYGLDTTGCLLPWSQWSAGSGVNIRTTVAQVEQVYSSGKTGYVVGLQVNVTNAGNASVSPSIFVALRPIGPAGGPVTQIDVSGNGSALLVNGHVALLASGPNLPSAAGVTAQDDLDTFAATGGVPTGQSAAAPGGTGAGALGFKLTLPAGSSQSIDVLAPVLAGKYAVGHNWTAILDPRGYYWNDTAVLGSPSDGLLQIDVGLADLAGVTVGDIFARARADCAALLSGSSLIAAADVRYGKAYTAMINHAALLFNKGTPDVTVINYNTYNRDGMYVVSMLQRVGQEAVAAAALATFFQHPFSGRVYPEADNPGELLYLAGEQWLLFRNATWLQEAYPSIKALANLIAYVRGGQGTHPVCMNTLAFGAACPASDSQPLRYGTVDGYHPEFSDAFDVGGLRAAALLATAASVPADAQQFVSLFVRSSKLSNAFTFDVAGLRAAALLATAAAVPADAQEFASLSDTLYTKYLNSNYTFSPKFSYFYYCTLWPARLYPLNSGPVSAGFRNVGPQMPDTWLYFPLATAHQGLLAGSRQLGHQTIDSFLAYPKMTGWFTPDEGGASDAGKWAQVGYHNWNPKTASPHGWSLAEFWHLLRESFLFEDGDSLVVFGGVNGTWLTQFTEIKLVVRYQDLSFGPCPALIQGWKTHFGSCNISYSPLSTGQGATLDVSTDTCPPGGYLIRLPSPLQLNSGATRLTANANGDFPVACNDTTNLNVSSSDFFN</sequence>
<evidence type="ECO:0000313" key="2">
    <source>
        <dbReference type="EMBL" id="GAQ84487.1"/>
    </source>
</evidence>
<dbReference type="GO" id="GO:0005975">
    <property type="term" value="P:carbohydrate metabolic process"/>
    <property type="evidence" value="ECO:0007669"/>
    <property type="project" value="InterPro"/>
</dbReference>
<proteinExistence type="predicted"/>
<feature type="region of interest" description="Disordered" evidence="1">
    <location>
        <begin position="1"/>
        <end position="21"/>
    </location>
</feature>
<evidence type="ECO:0000256" key="1">
    <source>
        <dbReference type="SAM" id="MobiDB-lite"/>
    </source>
</evidence>
<dbReference type="SUPFAM" id="SSF48208">
    <property type="entry name" value="Six-hairpin glycosidases"/>
    <property type="match status" value="1"/>
</dbReference>
<dbReference type="InterPro" id="IPR008928">
    <property type="entry name" value="6-hairpin_glycosidase_sf"/>
</dbReference>
<dbReference type="AlphaFoldDB" id="A0A1Y1I6Y7"/>
<protein>
    <submittedName>
        <fullName evidence="2">Uncharacterized protein</fullName>
    </submittedName>
</protein>
<gene>
    <name evidence="2" type="ORF">KFL_001910060</name>
</gene>
<dbReference type="Proteomes" id="UP000054558">
    <property type="component" value="Unassembled WGS sequence"/>
</dbReference>
<name>A0A1Y1I6Y7_KLENI</name>
<keyword evidence="3" id="KW-1185">Reference proteome</keyword>
<organism evidence="2 3">
    <name type="scientific">Klebsormidium nitens</name>
    <name type="common">Green alga</name>
    <name type="synonym">Ulothrix nitens</name>
    <dbReference type="NCBI Taxonomy" id="105231"/>
    <lineage>
        <taxon>Eukaryota</taxon>
        <taxon>Viridiplantae</taxon>
        <taxon>Streptophyta</taxon>
        <taxon>Klebsormidiophyceae</taxon>
        <taxon>Klebsormidiales</taxon>
        <taxon>Klebsormidiaceae</taxon>
        <taxon>Klebsormidium</taxon>
    </lineage>
</organism>
<evidence type="ECO:0000313" key="3">
    <source>
        <dbReference type="Proteomes" id="UP000054558"/>
    </source>
</evidence>
<accession>A0A1Y1I6Y7</accession>
<reference evidence="2 3" key="1">
    <citation type="journal article" date="2014" name="Nat. Commun.">
        <title>Klebsormidium flaccidum genome reveals primary factors for plant terrestrial adaptation.</title>
        <authorList>
            <person name="Hori K."/>
            <person name="Maruyama F."/>
            <person name="Fujisawa T."/>
            <person name="Togashi T."/>
            <person name="Yamamoto N."/>
            <person name="Seo M."/>
            <person name="Sato S."/>
            <person name="Yamada T."/>
            <person name="Mori H."/>
            <person name="Tajima N."/>
            <person name="Moriyama T."/>
            <person name="Ikeuchi M."/>
            <person name="Watanabe M."/>
            <person name="Wada H."/>
            <person name="Kobayashi K."/>
            <person name="Saito M."/>
            <person name="Masuda T."/>
            <person name="Sasaki-Sekimoto Y."/>
            <person name="Mashiguchi K."/>
            <person name="Awai K."/>
            <person name="Shimojima M."/>
            <person name="Masuda S."/>
            <person name="Iwai M."/>
            <person name="Nobusawa T."/>
            <person name="Narise T."/>
            <person name="Kondo S."/>
            <person name="Saito H."/>
            <person name="Sato R."/>
            <person name="Murakawa M."/>
            <person name="Ihara Y."/>
            <person name="Oshima-Yamada Y."/>
            <person name="Ohtaka K."/>
            <person name="Satoh M."/>
            <person name="Sonobe K."/>
            <person name="Ishii M."/>
            <person name="Ohtani R."/>
            <person name="Kanamori-Sato M."/>
            <person name="Honoki R."/>
            <person name="Miyazaki D."/>
            <person name="Mochizuki H."/>
            <person name="Umetsu J."/>
            <person name="Higashi K."/>
            <person name="Shibata D."/>
            <person name="Kamiya Y."/>
            <person name="Sato N."/>
            <person name="Nakamura Y."/>
            <person name="Tabata S."/>
            <person name="Ida S."/>
            <person name="Kurokawa K."/>
            <person name="Ohta H."/>
        </authorList>
    </citation>
    <scope>NUCLEOTIDE SEQUENCE [LARGE SCALE GENOMIC DNA]</scope>
    <source>
        <strain evidence="2 3">NIES-2285</strain>
    </source>
</reference>